<feature type="region of interest" description="Disordered" evidence="1">
    <location>
        <begin position="87"/>
        <end position="110"/>
    </location>
</feature>
<comment type="caution">
    <text evidence="3">The sequence shown here is derived from an EMBL/GenBank/DDBJ whole genome shotgun (WGS) entry which is preliminary data.</text>
</comment>
<evidence type="ECO:0000313" key="3">
    <source>
        <dbReference type="EMBL" id="KAK8872929.1"/>
    </source>
</evidence>
<proteinExistence type="predicted"/>
<feature type="compositionally biased region" description="Polar residues" evidence="1">
    <location>
        <begin position="97"/>
        <end position="110"/>
    </location>
</feature>
<evidence type="ECO:0008006" key="5">
    <source>
        <dbReference type="Google" id="ProtNLM"/>
    </source>
</evidence>
<keyword evidence="4" id="KW-1185">Reference proteome</keyword>
<sequence length="110" mass="11160">MQFFTLAATTLFAGLAMAAPAPDADIIRTANVKFEGAAGAAFSLTVAVDGHSHAISNPLSISHINVNAPNYVSCTARGVDGSVTTVTGGQTKDVGPPQTQKSITCSLTPK</sequence>
<organism evidence="3 4">
    <name type="scientific">Apiospora arundinis</name>
    <dbReference type="NCBI Taxonomy" id="335852"/>
    <lineage>
        <taxon>Eukaryota</taxon>
        <taxon>Fungi</taxon>
        <taxon>Dikarya</taxon>
        <taxon>Ascomycota</taxon>
        <taxon>Pezizomycotina</taxon>
        <taxon>Sordariomycetes</taxon>
        <taxon>Xylariomycetidae</taxon>
        <taxon>Amphisphaeriales</taxon>
        <taxon>Apiosporaceae</taxon>
        <taxon>Apiospora</taxon>
    </lineage>
</organism>
<protein>
    <recommendedName>
        <fullName evidence="5">AA1-like domain-containing protein</fullName>
    </recommendedName>
</protein>
<evidence type="ECO:0000256" key="1">
    <source>
        <dbReference type="SAM" id="MobiDB-lite"/>
    </source>
</evidence>
<accession>A0ABR2J587</accession>
<name>A0ABR2J587_9PEZI</name>
<feature type="chain" id="PRO_5045635485" description="AA1-like domain-containing protein" evidence="2">
    <location>
        <begin position="19"/>
        <end position="110"/>
    </location>
</feature>
<feature type="signal peptide" evidence="2">
    <location>
        <begin position="1"/>
        <end position="18"/>
    </location>
</feature>
<keyword evidence="2" id="KW-0732">Signal</keyword>
<dbReference type="EMBL" id="JAPCWZ010000003">
    <property type="protein sequence ID" value="KAK8872929.1"/>
    <property type="molecule type" value="Genomic_DNA"/>
</dbReference>
<gene>
    <name evidence="3" type="ORF">PGQ11_003443</name>
</gene>
<reference evidence="3 4" key="1">
    <citation type="journal article" date="2024" name="IMA Fungus">
        <title>Apiospora arundinis, a panoply of carbohydrate-active enzymes and secondary metabolites.</title>
        <authorList>
            <person name="Sorensen T."/>
            <person name="Petersen C."/>
            <person name="Muurmann A.T."/>
            <person name="Christiansen J.V."/>
            <person name="Brundto M.L."/>
            <person name="Overgaard C.K."/>
            <person name="Boysen A.T."/>
            <person name="Wollenberg R.D."/>
            <person name="Larsen T.O."/>
            <person name="Sorensen J.L."/>
            <person name="Nielsen K.L."/>
            <person name="Sondergaard T.E."/>
        </authorList>
    </citation>
    <scope>NUCLEOTIDE SEQUENCE [LARGE SCALE GENOMIC DNA]</scope>
    <source>
        <strain evidence="3 4">AAU 773</strain>
    </source>
</reference>
<evidence type="ECO:0000313" key="4">
    <source>
        <dbReference type="Proteomes" id="UP001390339"/>
    </source>
</evidence>
<evidence type="ECO:0000256" key="2">
    <source>
        <dbReference type="SAM" id="SignalP"/>
    </source>
</evidence>
<dbReference type="Proteomes" id="UP001390339">
    <property type="component" value="Unassembled WGS sequence"/>
</dbReference>